<feature type="region of interest" description="Disordered" evidence="1">
    <location>
        <begin position="103"/>
        <end position="138"/>
    </location>
</feature>
<evidence type="ECO:0000313" key="3">
    <source>
        <dbReference type="Proteomes" id="UP001158576"/>
    </source>
</evidence>
<dbReference type="Proteomes" id="UP001158576">
    <property type="component" value="Chromosome 2"/>
</dbReference>
<proteinExistence type="predicted"/>
<gene>
    <name evidence="2" type="ORF">OKIOD_LOCUS13103</name>
</gene>
<reference evidence="2 3" key="1">
    <citation type="submission" date="2021-04" db="EMBL/GenBank/DDBJ databases">
        <authorList>
            <person name="Bliznina A."/>
        </authorList>
    </citation>
    <scope>NUCLEOTIDE SEQUENCE [LARGE SCALE GENOMIC DNA]</scope>
</reference>
<name>A0ABN7SX24_OIKDI</name>
<accession>A0ABN7SX24</accession>
<dbReference type="EMBL" id="OU015567">
    <property type="protein sequence ID" value="CAG5109863.1"/>
    <property type="molecule type" value="Genomic_DNA"/>
</dbReference>
<evidence type="ECO:0000313" key="2">
    <source>
        <dbReference type="EMBL" id="CAG5109863.1"/>
    </source>
</evidence>
<protein>
    <submittedName>
        <fullName evidence="2">Oidioi.mRNA.OKI2018_I69.chr2.g4338.t1.cds</fullName>
    </submittedName>
</protein>
<organism evidence="2 3">
    <name type="scientific">Oikopleura dioica</name>
    <name type="common">Tunicate</name>
    <dbReference type="NCBI Taxonomy" id="34765"/>
    <lineage>
        <taxon>Eukaryota</taxon>
        <taxon>Metazoa</taxon>
        <taxon>Chordata</taxon>
        <taxon>Tunicata</taxon>
        <taxon>Appendicularia</taxon>
        <taxon>Copelata</taxon>
        <taxon>Oikopleuridae</taxon>
        <taxon>Oikopleura</taxon>
    </lineage>
</organism>
<feature type="compositionally biased region" description="Low complexity" evidence="1">
    <location>
        <begin position="117"/>
        <end position="126"/>
    </location>
</feature>
<evidence type="ECO:0000256" key="1">
    <source>
        <dbReference type="SAM" id="MobiDB-lite"/>
    </source>
</evidence>
<sequence length="340" mass="39347">MRLEDSFIPQETPVKKNDLSTKNFVFDVAKNKFLEKNEKPHTKTSLITVSMVNGETVQTFENLLHISKGHRKNLWKRFNNKEYTVEGDKNSWVREDWGYPKDRAVSSKNTQPDQQKKNSSSKNVSSDTPNNVVFHGASEYEDPKPTRVIYSAFSKEAISFYSLPVLDFFRLYRNKCYYEEESLLIFPPKEGDSRKRGFRKEAFLRLQIPSGSLRKESPDLLPEMLLFERAIPFTPEICSSLPKRCDPESIQNYIEEKVESTVKRIKLIMGNPNADTSESNAVENLAKELLNITKKLELMQKRLESGTLHFLGHEPWRFIPKANKIMAIRAALQSKKTTIF</sequence>
<keyword evidence="3" id="KW-1185">Reference proteome</keyword>